<dbReference type="Proteomes" id="UP001178507">
    <property type="component" value="Unassembled WGS sequence"/>
</dbReference>
<evidence type="ECO:0000313" key="2">
    <source>
        <dbReference type="Proteomes" id="UP001178507"/>
    </source>
</evidence>
<protein>
    <submittedName>
        <fullName evidence="1">Uncharacterized protein</fullName>
    </submittedName>
</protein>
<gene>
    <name evidence="1" type="ORF">EVOR1521_LOCUS14547</name>
</gene>
<dbReference type="AlphaFoldDB" id="A0AA36ILP9"/>
<comment type="caution">
    <text evidence="1">The sequence shown here is derived from an EMBL/GenBank/DDBJ whole genome shotgun (WGS) entry which is preliminary data.</text>
</comment>
<accession>A0AA36ILP9</accession>
<name>A0AA36ILP9_9DINO</name>
<organism evidence="1 2">
    <name type="scientific">Effrenium voratum</name>
    <dbReference type="NCBI Taxonomy" id="2562239"/>
    <lineage>
        <taxon>Eukaryota</taxon>
        <taxon>Sar</taxon>
        <taxon>Alveolata</taxon>
        <taxon>Dinophyceae</taxon>
        <taxon>Suessiales</taxon>
        <taxon>Symbiodiniaceae</taxon>
        <taxon>Effrenium</taxon>
    </lineage>
</organism>
<keyword evidence="2" id="KW-1185">Reference proteome</keyword>
<sequence>VTELDGKKRLKPCAVALYTTKSLTIDKGQSSMVLGASGENAEEDDAKDVD</sequence>
<dbReference type="EMBL" id="CAUJNA010001750">
    <property type="protein sequence ID" value="CAJ1388744.1"/>
    <property type="molecule type" value="Genomic_DNA"/>
</dbReference>
<proteinExistence type="predicted"/>
<reference evidence="1" key="1">
    <citation type="submission" date="2023-08" db="EMBL/GenBank/DDBJ databases">
        <authorList>
            <person name="Chen Y."/>
            <person name="Shah S."/>
            <person name="Dougan E. K."/>
            <person name="Thang M."/>
            <person name="Chan C."/>
        </authorList>
    </citation>
    <scope>NUCLEOTIDE SEQUENCE</scope>
</reference>
<feature type="non-terminal residue" evidence="1">
    <location>
        <position position="1"/>
    </location>
</feature>
<evidence type="ECO:0000313" key="1">
    <source>
        <dbReference type="EMBL" id="CAJ1388744.1"/>
    </source>
</evidence>